<protein>
    <submittedName>
        <fullName evidence="2">Helix-turn-helix domain-containing protein</fullName>
    </submittedName>
</protein>
<reference evidence="2 3" key="1">
    <citation type="journal article" date="2019" name="Nat. Med.">
        <title>A library of human gut bacterial isolates paired with longitudinal multiomics data enables mechanistic microbiome research.</title>
        <authorList>
            <person name="Poyet M."/>
            <person name="Groussin M."/>
            <person name="Gibbons S.M."/>
            <person name="Avila-Pacheco J."/>
            <person name="Jiang X."/>
            <person name="Kearney S.M."/>
            <person name="Perrotta A.R."/>
            <person name="Berdy B."/>
            <person name="Zhao S."/>
            <person name="Lieberman T.D."/>
            <person name="Swanson P.K."/>
            <person name="Smith M."/>
            <person name="Roesemann S."/>
            <person name="Alexander J.E."/>
            <person name="Rich S.A."/>
            <person name="Livny J."/>
            <person name="Vlamakis H."/>
            <person name="Clish C."/>
            <person name="Bullock K."/>
            <person name="Deik A."/>
            <person name="Scott J."/>
            <person name="Pierce K.A."/>
            <person name="Xavier R.J."/>
            <person name="Alm E.J."/>
        </authorList>
    </citation>
    <scope>NUCLEOTIDE SEQUENCE [LARGE SCALE GENOMIC DNA]</scope>
    <source>
        <strain evidence="2 3">BIOML-A2</strain>
    </source>
</reference>
<dbReference type="InterPro" id="IPR001387">
    <property type="entry name" value="Cro/C1-type_HTH"/>
</dbReference>
<evidence type="ECO:0000313" key="2">
    <source>
        <dbReference type="EMBL" id="MSB22822.1"/>
    </source>
</evidence>
<evidence type="ECO:0000313" key="3">
    <source>
        <dbReference type="Proteomes" id="UP000434475"/>
    </source>
</evidence>
<dbReference type="AlphaFoldDB" id="A0A6I2RI57"/>
<dbReference type="SMART" id="SM00530">
    <property type="entry name" value="HTH_XRE"/>
    <property type="match status" value="1"/>
</dbReference>
<proteinExistence type="predicted"/>
<dbReference type="RefSeq" id="WP_009261558.1">
    <property type="nucleotide sequence ID" value="NZ_BAABXT010000001.1"/>
</dbReference>
<comment type="caution">
    <text evidence="2">The sequence shown here is derived from an EMBL/GenBank/DDBJ whole genome shotgun (WGS) entry which is preliminary data.</text>
</comment>
<accession>A0A6I2RI57</accession>
<name>A0A6I2RI57_FLAPL</name>
<dbReference type="Pfam" id="PF13443">
    <property type="entry name" value="HTH_26"/>
    <property type="match status" value="1"/>
</dbReference>
<evidence type="ECO:0000259" key="1">
    <source>
        <dbReference type="PROSITE" id="PS50943"/>
    </source>
</evidence>
<gene>
    <name evidence="2" type="ORF">GKE97_25530</name>
</gene>
<dbReference type="InterPro" id="IPR010982">
    <property type="entry name" value="Lambda_DNA-bd_dom_sf"/>
</dbReference>
<dbReference type="Gene3D" id="1.10.260.40">
    <property type="entry name" value="lambda repressor-like DNA-binding domains"/>
    <property type="match status" value="1"/>
</dbReference>
<dbReference type="GO" id="GO:0003677">
    <property type="term" value="F:DNA binding"/>
    <property type="evidence" value="ECO:0007669"/>
    <property type="project" value="InterPro"/>
</dbReference>
<dbReference type="CDD" id="cd00093">
    <property type="entry name" value="HTH_XRE"/>
    <property type="match status" value="1"/>
</dbReference>
<dbReference type="Proteomes" id="UP000434475">
    <property type="component" value="Unassembled WGS sequence"/>
</dbReference>
<dbReference type="SUPFAM" id="SSF47413">
    <property type="entry name" value="lambda repressor-like DNA-binding domains"/>
    <property type="match status" value="1"/>
</dbReference>
<dbReference type="EMBL" id="WKPR01000054">
    <property type="protein sequence ID" value="MSB22822.1"/>
    <property type="molecule type" value="Genomic_DNA"/>
</dbReference>
<dbReference type="PROSITE" id="PS50943">
    <property type="entry name" value="HTH_CROC1"/>
    <property type="match status" value="1"/>
</dbReference>
<sequence length="89" mass="10185">MNRKYADIILSRILSLCELRGITINKLADMSGIRQSTLHNLVCGASVNPTMRTMHKIAIAFNMTLAEFLDFPDLNNYSFDDDEEERCKE</sequence>
<feature type="domain" description="HTH cro/C1-type" evidence="1">
    <location>
        <begin position="13"/>
        <end position="68"/>
    </location>
</feature>
<organism evidence="2 3">
    <name type="scientific">Flavonifractor plautii</name>
    <name type="common">Fusobacterium plautii</name>
    <dbReference type="NCBI Taxonomy" id="292800"/>
    <lineage>
        <taxon>Bacteria</taxon>
        <taxon>Bacillati</taxon>
        <taxon>Bacillota</taxon>
        <taxon>Clostridia</taxon>
        <taxon>Eubacteriales</taxon>
        <taxon>Oscillospiraceae</taxon>
        <taxon>Flavonifractor</taxon>
    </lineage>
</organism>